<dbReference type="Pfam" id="PF00535">
    <property type="entry name" value="Glycos_transf_2"/>
    <property type="match status" value="1"/>
</dbReference>
<organism evidence="2 3">
    <name type="scientific">Aerosakkonema funiforme FACHB-1375</name>
    <dbReference type="NCBI Taxonomy" id="2949571"/>
    <lineage>
        <taxon>Bacteria</taxon>
        <taxon>Bacillati</taxon>
        <taxon>Cyanobacteriota</taxon>
        <taxon>Cyanophyceae</taxon>
        <taxon>Oscillatoriophycideae</taxon>
        <taxon>Aerosakkonematales</taxon>
        <taxon>Aerosakkonemataceae</taxon>
        <taxon>Aerosakkonema</taxon>
    </lineage>
</organism>
<dbReference type="AlphaFoldDB" id="A0A926VII5"/>
<dbReference type="RefSeq" id="WP_190471096.1">
    <property type="nucleotide sequence ID" value="NZ_JACJPW010000086.1"/>
</dbReference>
<dbReference type="InterPro" id="IPR001173">
    <property type="entry name" value="Glyco_trans_2-like"/>
</dbReference>
<dbReference type="InterPro" id="IPR029044">
    <property type="entry name" value="Nucleotide-diphossugar_trans"/>
</dbReference>
<evidence type="ECO:0000313" key="3">
    <source>
        <dbReference type="Proteomes" id="UP000641646"/>
    </source>
</evidence>
<dbReference type="CDD" id="cd00761">
    <property type="entry name" value="Glyco_tranf_GTA_type"/>
    <property type="match status" value="1"/>
</dbReference>
<reference evidence="2" key="2">
    <citation type="submission" date="2020-08" db="EMBL/GenBank/DDBJ databases">
        <authorList>
            <person name="Chen M."/>
            <person name="Teng W."/>
            <person name="Zhao L."/>
            <person name="Hu C."/>
            <person name="Zhou Y."/>
            <person name="Han B."/>
            <person name="Song L."/>
            <person name="Shu W."/>
        </authorList>
    </citation>
    <scope>NUCLEOTIDE SEQUENCE</scope>
    <source>
        <strain evidence="2">FACHB-1375</strain>
    </source>
</reference>
<comment type="caution">
    <text evidence="2">The sequence shown here is derived from an EMBL/GenBank/DDBJ whole genome shotgun (WGS) entry which is preliminary data.</text>
</comment>
<dbReference type="PANTHER" id="PTHR22916">
    <property type="entry name" value="GLYCOSYLTRANSFERASE"/>
    <property type="match status" value="1"/>
</dbReference>
<evidence type="ECO:0000259" key="1">
    <source>
        <dbReference type="Pfam" id="PF00535"/>
    </source>
</evidence>
<proteinExistence type="predicted"/>
<name>A0A926VII5_9CYAN</name>
<dbReference type="NCBIfam" id="NF038302">
    <property type="entry name" value="EPS_HpsE"/>
    <property type="match status" value="1"/>
</dbReference>
<dbReference type="Proteomes" id="UP000641646">
    <property type="component" value="Unassembled WGS sequence"/>
</dbReference>
<dbReference type="SUPFAM" id="SSF53448">
    <property type="entry name" value="Nucleotide-diphospho-sugar transferases"/>
    <property type="match status" value="1"/>
</dbReference>
<reference evidence="2" key="1">
    <citation type="journal article" date="2015" name="ISME J.">
        <title>Draft Genome Sequence of Streptomyces incarnatus NRRL8089, which Produces the Nucleoside Antibiotic Sinefungin.</title>
        <authorList>
            <person name="Oshima K."/>
            <person name="Hattori M."/>
            <person name="Shimizu H."/>
            <person name="Fukuda K."/>
            <person name="Nemoto M."/>
            <person name="Inagaki K."/>
            <person name="Tamura T."/>
        </authorList>
    </citation>
    <scope>NUCLEOTIDE SEQUENCE</scope>
    <source>
        <strain evidence="2">FACHB-1375</strain>
    </source>
</reference>
<evidence type="ECO:0000313" key="2">
    <source>
        <dbReference type="EMBL" id="MBD2184531.1"/>
    </source>
</evidence>
<protein>
    <submittedName>
        <fullName evidence="2">Glycosyltransferase family 2 protein</fullName>
    </submittedName>
</protein>
<dbReference type="EMBL" id="JACJPW010000086">
    <property type="protein sequence ID" value="MBD2184531.1"/>
    <property type="molecule type" value="Genomic_DNA"/>
</dbReference>
<feature type="domain" description="Glycosyltransferase 2-like" evidence="1">
    <location>
        <begin position="6"/>
        <end position="131"/>
    </location>
</feature>
<gene>
    <name evidence="2" type="ORF">H6G03_26260</name>
</gene>
<dbReference type="Gene3D" id="3.90.550.10">
    <property type="entry name" value="Spore Coat Polysaccharide Biosynthesis Protein SpsA, Chain A"/>
    <property type="match status" value="1"/>
</dbReference>
<keyword evidence="3" id="KW-1185">Reference proteome</keyword>
<dbReference type="PANTHER" id="PTHR22916:SF71">
    <property type="entry name" value="GLYCOSYL TRANSFERASE"/>
    <property type="match status" value="1"/>
</dbReference>
<sequence length="328" mass="37811">MSVDFTVAIPTYNGEKRLPEVLERLRECIAHAERSQSIQNFRWEIIVVDNNSKDNTAKLVRDYQVSWPLDYPLKYCFEGQQGAGFARKRAIEEAQAELIGFLDDDNLPASNWVEAACTFGLAHPQAGAYGSQIHGLFEIPPPENLKPLLPYLAIVERGSEPLLYKRSKKLLPPSAGLVVRKQAWLESVPSQLILTGRVDSNMLTGEDLEMLSYIQNRGWEIWYNPAMEIEHKIPHWRLQKQYLIPFFRGIGLSRYVTRMLSVVSWQRPLAFVGYMANDLRKIILHLLKYRNRIKSDLVAACQMELLLSSFLSFFYLWNNGYLSNKNKE</sequence>
<accession>A0A926VII5</accession>